<evidence type="ECO:0000313" key="1">
    <source>
        <dbReference type="EMBL" id="RYC66766.1"/>
    </source>
</evidence>
<dbReference type="Proteomes" id="UP000290407">
    <property type="component" value="Unassembled WGS sequence"/>
</dbReference>
<dbReference type="AlphaFoldDB" id="A0A4Q2UD68"/>
<comment type="caution">
    <text evidence="1">The sequence shown here is derived from an EMBL/GenBank/DDBJ whole genome shotgun (WGS) entry which is preliminary data.</text>
</comment>
<accession>A0A4Q2UD68</accession>
<gene>
    <name evidence="1" type="ORF">EQG79_28450</name>
</gene>
<dbReference type="Pfam" id="PF19663">
    <property type="entry name" value="DUF6166"/>
    <property type="match status" value="1"/>
</dbReference>
<sequence length="259" mass="29231">MTKPLFQLTKTTFHIRGTYHAGDTERGEDEQCRLFVDGQEVSLAESLTVRNHSPSGLNWGYGGSGPAQAALAICLHIFQNRYVAEMLYQDFKWAFVAKWQPQKEGFERTIDIADFLIDHRADLARAADHEAEEDELMGWSLLEEAERLLNPVAAETTVRTCVPVQTQQRKPLFIVGDVVQTQATFLDSPAGSRAVVYECYEGGGVSIITEAGDDLGGFSVDEQQQYLTFLYHADFTYEFRSVSYLHRDWRAGVFLGVFR</sequence>
<protein>
    <submittedName>
        <fullName evidence="1">Uncharacterized protein</fullName>
    </submittedName>
</protein>
<reference evidence="1 2" key="1">
    <citation type="submission" date="2019-01" db="EMBL/GenBank/DDBJ databases">
        <title>Spirosoma flava sp. nov., a propanil-degrading bacterium isolated from herbicide-contaminated soil.</title>
        <authorList>
            <person name="Zhang L."/>
            <person name="Jiang J.-D."/>
        </authorList>
    </citation>
    <scope>NUCLEOTIDE SEQUENCE [LARGE SCALE GENOMIC DNA]</scope>
    <source>
        <strain evidence="1 2">TY50</strain>
    </source>
</reference>
<dbReference type="InterPro" id="IPR046164">
    <property type="entry name" value="DUF6166"/>
</dbReference>
<organism evidence="1 2">
    <name type="scientific">Spirosoma sordidisoli</name>
    <dbReference type="NCBI Taxonomy" id="2502893"/>
    <lineage>
        <taxon>Bacteria</taxon>
        <taxon>Pseudomonadati</taxon>
        <taxon>Bacteroidota</taxon>
        <taxon>Cytophagia</taxon>
        <taxon>Cytophagales</taxon>
        <taxon>Cytophagaceae</taxon>
        <taxon>Spirosoma</taxon>
    </lineage>
</organism>
<evidence type="ECO:0000313" key="2">
    <source>
        <dbReference type="Proteomes" id="UP000290407"/>
    </source>
</evidence>
<name>A0A4Q2UD68_9BACT</name>
<dbReference type="RefSeq" id="WP_129606262.1">
    <property type="nucleotide sequence ID" value="NZ_SBLB01000012.1"/>
</dbReference>
<proteinExistence type="predicted"/>
<dbReference type="EMBL" id="SBLB01000012">
    <property type="protein sequence ID" value="RYC66766.1"/>
    <property type="molecule type" value="Genomic_DNA"/>
</dbReference>
<keyword evidence="2" id="KW-1185">Reference proteome</keyword>